<evidence type="ECO:0000256" key="11">
    <source>
        <dbReference type="PROSITE-ProRule" id="PRU01360"/>
    </source>
</evidence>
<evidence type="ECO:0000256" key="1">
    <source>
        <dbReference type="ARBA" id="ARBA00004571"/>
    </source>
</evidence>
<feature type="domain" description="TonB-dependent receptor-like beta-barrel" evidence="14">
    <location>
        <begin position="273"/>
        <end position="799"/>
    </location>
</feature>
<dbReference type="Proteomes" id="UP000555448">
    <property type="component" value="Unassembled WGS sequence"/>
</dbReference>
<dbReference type="EMBL" id="JACHLR010000008">
    <property type="protein sequence ID" value="MBB4858887.1"/>
    <property type="molecule type" value="Genomic_DNA"/>
</dbReference>
<protein>
    <submittedName>
        <fullName evidence="16">Iron complex outermembrane receptor protein</fullName>
    </submittedName>
</protein>
<dbReference type="SUPFAM" id="SSF56935">
    <property type="entry name" value="Porins"/>
    <property type="match status" value="1"/>
</dbReference>
<keyword evidence="16" id="KW-0675">Receptor</keyword>
<evidence type="ECO:0000313" key="16">
    <source>
        <dbReference type="EMBL" id="MBB4858887.1"/>
    </source>
</evidence>
<gene>
    <name evidence="16" type="ORF">HNO88_002213</name>
</gene>
<sequence length="852" mass="90830">MRKVYNRLLLASVASAWLGYAPAPAMAQETVETGAEADISADNSIIVTARRRGEALQDVPQTINAVTSETIQKLRLNNAADLTQVVPGIGIEGGTSTAGAFGSSSSIRGVPTFQVSNANPVVQFYLNDAPTGVGLGATQALFDIGQVEVLKGPQGTLRGRSAPTGAITITTRRPDLSEAGGYASLSGTDRGNVNFQGGVGVPLITDVLAVRIAGSLDHNRANAVTSASIPIDPFTRTEAVRGSILFQPNEDLTISLVGQKLWSKTRTFTQVVGLGNGLNGPAIDGDDRLAITDRPNNGKIEQSMIIGQIDWTIGASKLSYVGSYRKGSQVSISPQDVANVVRGGEYFQTATNSDKGHSHELRLSSQERIFGMFDYVVGGFYSRRPSVSDVNAPARLLSGSFGAPGTAPRAGDPVRRYLLQTAINLDAVESERSVFGNITAHLGEKTELSVGGRYIDFKRHDAFTIDLLPAFNAIANPTRGLLPCAALGALSPALAGAVASPVYPGACDITIPGASLQDLDRRARYKPFVYNVSLSHKFTPDFMVYGNIGTAFRSAGPRIGLTSLLSCCTQAGGRDLGSIEDLVFQNDERSTTYEAGFKASLLDRRVRLNVAVFKQDFDNFFYYTQPVQFLSVTDAANPGTSTISSAEFTTGADATVKGIDVEANVKITSRWDVNLGFTWSKANLKNAVVPCNDSNFDGTPDNGVATVQGFINAGRLVARCESNGSISRSARWNLTVQSEYVAPISDRLEGFVRGSFNYYPDNPYASDAVVIDKYGLLNMFLGVRGDDGSWEVSAFANNLLNTKQITSFNAVAPVSAASANSFFPQPASGYNQVGYTPQREFGLLVRYAFGAR</sequence>
<dbReference type="Gene3D" id="2.40.170.20">
    <property type="entry name" value="TonB-dependent receptor, beta-barrel domain"/>
    <property type="match status" value="1"/>
</dbReference>
<dbReference type="Pfam" id="PF00593">
    <property type="entry name" value="TonB_dep_Rec_b-barrel"/>
    <property type="match status" value="1"/>
</dbReference>
<dbReference type="InterPro" id="IPR039426">
    <property type="entry name" value="TonB-dep_rcpt-like"/>
</dbReference>
<dbReference type="InterPro" id="IPR000531">
    <property type="entry name" value="Beta-barrel_TonB"/>
</dbReference>
<evidence type="ECO:0000256" key="10">
    <source>
        <dbReference type="ARBA" id="ARBA00023237"/>
    </source>
</evidence>
<evidence type="ECO:0000256" key="6">
    <source>
        <dbReference type="ARBA" id="ARBA00023004"/>
    </source>
</evidence>
<evidence type="ECO:0000256" key="2">
    <source>
        <dbReference type="ARBA" id="ARBA00022448"/>
    </source>
</evidence>
<accession>A0A7W7K9V1</accession>
<keyword evidence="10 11" id="KW-0998">Cell outer membrane</keyword>
<dbReference type="InterPro" id="IPR036942">
    <property type="entry name" value="Beta-barrel_TonB_sf"/>
</dbReference>
<evidence type="ECO:0000313" key="17">
    <source>
        <dbReference type="Proteomes" id="UP000555448"/>
    </source>
</evidence>
<keyword evidence="4" id="KW-0410">Iron transport</keyword>
<evidence type="ECO:0000256" key="9">
    <source>
        <dbReference type="ARBA" id="ARBA00023136"/>
    </source>
</evidence>
<dbReference type="AlphaFoldDB" id="A0A7W7K9V1"/>
<dbReference type="GO" id="GO:0009279">
    <property type="term" value="C:cell outer membrane"/>
    <property type="evidence" value="ECO:0007669"/>
    <property type="project" value="UniProtKB-SubCell"/>
</dbReference>
<evidence type="ECO:0000256" key="7">
    <source>
        <dbReference type="ARBA" id="ARBA00023065"/>
    </source>
</evidence>
<comment type="subcellular location">
    <subcellularLocation>
        <location evidence="1 11">Cell outer membrane</location>
        <topology evidence="1 11">Multi-pass membrane protein</topology>
    </subcellularLocation>
</comment>
<evidence type="ECO:0000256" key="5">
    <source>
        <dbReference type="ARBA" id="ARBA00022692"/>
    </source>
</evidence>
<evidence type="ECO:0000256" key="13">
    <source>
        <dbReference type="SAM" id="SignalP"/>
    </source>
</evidence>
<dbReference type="PROSITE" id="PS52016">
    <property type="entry name" value="TONB_DEPENDENT_REC_3"/>
    <property type="match status" value="1"/>
</dbReference>
<dbReference type="Pfam" id="PF07715">
    <property type="entry name" value="Plug"/>
    <property type="match status" value="1"/>
</dbReference>
<name>A0A7W7K9V1_9SPHN</name>
<evidence type="ECO:0000256" key="12">
    <source>
        <dbReference type="RuleBase" id="RU003357"/>
    </source>
</evidence>
<dbReference type="InterPro" id="IPR012910">
    <property type="entry name" value="Plug_dom"/>
</dbReference>
<comment type="similarity">
    <text evidence="11 12">Belongs to the TonB-dependent receptor family.</text>
</comment>
<feature type="domain" description="TonB-dependent receptor plug" evidence="15">
    <location>
        <begin position="56"/>
        <end position="166"/>
    </location>
</feature>
<evidence type="ECO:0000256" key="3">
    <source>
        <dbReference type="ARBA" id="ARBA00022452"/>
    </source>
</evidence>
<dbReference type="RefSeq" id="WP_184244984.1">
    <property type="nucleotide sequence ID" value="NZ_JACHLR010000008.1"/>
</dbReference>
<feature type="signal peptide" evidence="13">
    <location>
        <begin position="1"/>
        <end position="27"/>
    </location>
</feature>
<evidence type="ECO:0000256" key="4">
    <source>
        <dbReference type="ARBA" id="ARBA00022496"/>
    </source>
</evidence>
<reference evidence="16 17" key="1">
    <citation type="submission" date="2020-08" db="EMBL/GenBank/DDBJ databases">
        <title>Functional genomics of gut bacteria from endangered species of beetles.</title>
        <authorList>
            <person name="Carlos-Shanley C."/>
        </authorList>
    </citation>
    <scope>NUCLEOTIDE SEQUENCE [LARGE SCALE GENOMIC DNA]</scope>
    <source>
        <strain evidence="16 17">S00245</strain>
    </source>
</reference>
<keyword evidence="6" id="KW-0408">Iron</keyword>
<keyword evidence="9 11" id="KW-0472">Membrane</keyword>
<feature type="chain" id="PRO_5030898479" evidence="13">
    <location>
        <begin position="28"/>
        <end position="852"/>
    </location>
</feature>
<organism evidence="16 17">
    <name type="scientific">Novosphingobium chloroacetimidivorans</name>
    <dbReference type="NCBI Taxonomy" id="1428314"/>
    <lineage>
        <taxon>Bacteria</taxon>
        <taxon>Pseudomonadati</taxon>
        <taxon>Pseudomonadota</taxon>
        <taxon>Alphaproteobacteria</taxon>
        <taxon>Sphingomonadales</taxon>
        <taxon>Sphingomonadaceae</taxon>
        <taxon>Novosphingobium</taxon>
    </lineage>
</organism>
<comment type="caution">
    <text evidence="16">The sequence shown here is derived from an EMBL/GenBank/DDBJ whole genome shotgun (WGS) entry which is preliminary data.</text>
</comment>
<evidence type="ECO:0000259" key="15">
    <source>
        <dbReference type="Pfam" id="PF07715"/>
    </source>
</evidence>
<dbReference type="PANTHER" id="PTHR32552">
    <property type="entry name" value="FERRICHROME IRON RECEPTOR-RELATED"/>
    <property type="match status" value="1"/>
</dbReference>
<dbReference type="InterPro" id="IPR037066">
    <property type="entry name" value="Plug_dom_sf"/>
</dbReference>
<keyword evidence="2 11" id="KW-0813">Transport</keyword>
<keyword evidence="17" id="KW-1185">Reference proteome</keyword>
<evidence type="ECO:0000259" key="14">
    <source>
        <dbReference type="Pfam" id="PF00593"/>
    </source>
</evidence>
<evidence type="ECO:0000256" key="8">
    <source>
        <dbReference type="ARBA" id="ARBA00023077"/>
    </source>
</evidence>
<keyword evidence="7" id="KW-0406">Ion transport</keyword>
<dbReference type="Gene3D" id="2.170.130.10">
    <property type="entry name" value="TonB-dependent receptor, plug domain"/>
    <property type="match status" value="1"/>
</dbReference>
<dbReference type="PANTHER" id="PTHR32552:SF81">
    <property type="entry name" value="TONB-DEPENDENT OUTER MEMBRANE RECEPTOR"/>
    <property type="match status" value="1"/>
</dbReference>
<keyword evidence="5 11" id="KW-0812">Transmembrane</keyword>
<keyword evidence="8 12" id="KW-0798">TonB box</keyword>
<keyword evidence="13" id="KW-0732">Signal</keyword>
<keyword evidence="3 11" id="KW-1134">Transmembrane beta strand</keyword>
<dbReference type="GO" id="GO:0006826">
    <property type="term" value="P:iron ion transport"/>
    <property type="evidence" value="ECO:0007669"/>
    <property type="project" value="UniProtKB-KW"/>
</dbReference>
<proteinExistence type="inferred from homology"/>